<evidence type="ECO:0000313" key="2">
    <source>
        <dbReference type="EMBL" id="AJD93710.1"/>
    </source>
</evidence>
<keyword evidence="2" id="KW-0614">Plasmid</keyword>
<organism evidence="2 3">
    <name type="scientific">Jeotgalibacillus malaysiensis</name>
    <dbReference type="NCBI Taxonomy" id="1508404"/>
    <lineage>
        <taxon>Bacteria</taxon>
        <taxon>Bacillati</taxon>
        <taxon>Bacillota</taxon>
        <taxon>Bacilli</taxon>
        <taxon>Bacillales</taxon>
        <taxon>Caryophanaceae</taxon>
        <taxon>Jeotgalibacillus</taxon>
    </lineage>
</organism>
<protein>
    <submittedName>
        <fullName evidence="2">Uncharacterized protein</fullName>
    </submittedName>
</protein>
<evidence type="ECO:0000256" key="1">
    <source>
        <dbReference type="SAM" id="Phobius"/>
    </source>
</evidence>
<feature type="transmembrane region" description="Helical" evidence="1">
    <location>
        <begin position="6"/>
        <end position="27"/>
    </location>
</feature>
<gene>
    <name evidence="2" type="ORF">JMA_43930</name>
</gene>
<dbReference type="BioCyc" id="JESP1508404:G14D9-13716-MONOMER"/>
<keyword evidence="1" id="KW-0812">Transmembrane</keyword>
<dbReference type="AlphaFoldDB" id="A0A0B5AU25"/>
<dbReference type="EMBL" id="CP009417">
    <property type="protein sequence ID" value="AJD93710.1"/>
    <property type="molecule type" value="Genomic_DNA"/>
</dbReference>
<reference evidence="2 3" key="1">
    <citation type="submission" date="2014-08" db="EMBL/GenBank/DDBJ databases">
        <title>Complete genome of a marine bacteria Jeotgalibacillus malaysiensis.</title>
        <authorList>
            <person name="Yaakop A.S."/>
            <person name="Chan K.-G."/>
            <person name="Goh K.M."/>
        </authorList>
    </citation>
    <scope>NUCLEOTIDE SEQUENCE [LARGE SCALE GENOMIC DNA]</scope>
    <source>
        <strain evidence="2 3">D5</strain>
        <plasmid evidence="3">Plasmid</plasmid>
    </source>
</reference>
<proteinExistence type="predicted"/>
<keyword evidence="1" id="KW-0472">Membrane</keyword>
<geneLocation type="plasmid" evidence="3"/>
<keyword evidence="1" id="KW-1133">Transmembrane helix</keyword>
<dbReference type="Proteomes" id="UP000031449">
    <property type="component" value="Plasmid unnamed"/>
</dbReference>
<sequence length="194" mass="22945">MYTLISWMINIWFILNIWNVIKISWILRKHNYKIDFNNLLASMFFQSLTQFPWSKKIPLIALLGAERTGTLCGFIIVEKETIKWQEILKIYMIPVKDINKLEKILPFIDYQVDIVETFHENSNKGLSELDEELHLEYLMMARQTLQDSNNQLKKMITFESNVLVISDHEVELDVLKQKEAFDSMSKKVKALTNK</sequence>
<evidence type="ECO:0000313" key="3">
    <source>
        <dbReference type="Proteomes" id="UP000031449"/>
    </source>
</evidence>
<dbReference type="HOGENOM" id="CLU_1400834_0_0_9"/>
<name>A0A0B5AU25_9BACL</name>
<dbReference type="KEGG" id="jeo:JMA_43930"/>
<accession>A0A0B5AU25</accession>
<keyword evidence="3" id="KW-1185">Reference proteome</keyword>